<gene>
    <name evidence="15" type="ORF">F4Y60_13795</name>
</gene>
<dbReference type="GO" id="GO:0005524">
    <property type="term" value="F:ATP binding"/>
    <property type="evidence" value="ECO:0007669"/>
    <property type="project" value="UniProtKB-KW"/>
</dbReference>
<comment type="subcellular location">
    <subcellularLocation>
        <location evidence="1">Cell membrane</location>
        <topology evidence="1">Multi-pass membrane protein</topology>
    </subcellularLocation>
</comment>
<dbReference type="Pfam" id="PF00664">
    <property type="entry name" value="ABC_membrane"/>
    <property type="match status" value="1"/>
</dbReference>
<dbReference type="Gene3D" id="3.40.50.300">
    <property type="entry name" value="P-loop containing nucleotide triphosphate hydrolases"/>
    <property type="match status" value="1"/>
</dbReference>
<evidence type="ECO:0000256" key="1">
    <source>
        <dbReference type="ARBA" id="ARBA00004651"/>
    </source>
</evidence>
<keyword evidence="5" id="KW-0547">Nucleotide-binding</keyword>
<dbReference type="PROSITE" id="PS50929">
    <property type="entry name" value="ABC_TM1F"/>
    <property type="match status" value="1"/>
</dbReference>
<dbReference type="Gene3D" id="3.90.70.10">
    <property type="entry name" value="Cysteine proteinases"/>
    <property type="match status" value="1"/>
</dbReference>
<evidence type="ECO:0000256" key="7">
    <source>
        <dbReference type="ARBA" id="ARBA00022927"/>
    </source>
</evidence>
<dbReference type="SUPFAM" id="SSF52540">
    <property type="entry name" value="P-loop containing nucleoside triphosphate hydrolases"/>
    <property type="match status" value="1"/>
</dbReference>
<feature type="transmembrane region" description="Helical" evidence="11">
    <location>
        <begin position="315"/>
        <end position="334"/>
    </location>
</feature>
<dbReference type="PROSITE" id="PS50990">
    <property type="entry name" value="PEPTIDASE_C39"/>
    <property type="match status" value="1"/>
</dbReference>
<keyword evidence="8 11" id="KW-1133">Transmembrane helix</keyword>
<dbReference type="Gene3D" id="1.20.1560.10">
    <property type="entry name" value="ABC transporter type 1, transmembrane domain"/>
    <property type="match status" value="1"/>
</dbReference>
<keyword evidence="9 11" id="KW-0472">Membrane</keyword>
<dbReference type="SUPFAM" id="SSF90123">
    <property type="entry name" value="ABC transporter transmembrane region"/>
    <property type="match status" value="1"/>
</dbReference>
<keyword evidence="6 15" id="KW-0067">ATP-binding</keyword>
<dbReference type="GO" id="GO:0006508">
    <property type="term" value="P:proteolysis"/>
    <property type="evidence" value="ECO:0007669"/>
    <property type="project" value="InterPro"/>
</dbReference>
<dbReference type="InterPro" id="IPR003593">
    <property type="entry name" value="AAA+_ATPase"/>
</dbReference>
<keyword evidence="10" id="KW-0080">Bacteriocin transport</keyword>
<accession>A0A6B0Y4U7</accession>
<dbReference type="AlphaFoldDB" id="A0A6B0Y4U7"/>
<dbReference type="GO" id="GO:0015031">
    <property type="term" value="P:protein transport"/>
    <property type="evidence" value="ECO:0007669"/>
    <property type="project" value="UniProtKB-KW"/>
</dbReference>
<dbReference type="GO" id="GO:0140359">
    <property type="term" value="F:ABC-type transporter activity"/>
    <property type="evidence" value="ECO:0007669"/>
    <property type="project" value="InterPro"/>
</dbReference>
<feature type="transmembrane region" description="Helical" evidence="11">
    <location>
        <begin position="289"/>
        <end position="309"/>
    </location>
</feature>
<dbReference type="PANTHER" id="PTHR24221:SF654">
    <property type="entry name" value="ATP-BINDING CASSETTE SUB-FAMILY B MEMBER 6"/>
    <property type="match status" value="1"/>
</dbReference>
<feature type="domain" description="Peptidase C39" evidence="14">
    <location>
        <begin position="27"/>
        <end position="146"/>
    </location>
</feature>
<dbReference type="PROSITE" id="PS50893">
    <property type="entry name" value="ABC_TRANSPORTER_2"/>
    <property type="match status" value="1"/>
</dbReference>
<evidence type="ECO:0000313" key="15">
    <source>
        <dbReference type="EMBL" id="MXY35125.1"/>
    </source>
</evidence>
<evidence type="ECO:0000256" key="9">
    <source>
        <dbReference type="ARBA" id="ARBA00023136"/>
    </source>
</evidence>
<keyword evidence="7" id="KW-0653">Protein transport</keyword>
<keyword evidence="4 11" id="KW-0812">Transmembrane</keyword>
<evidence type="ECO:0000256" key="10">
    <source>
        <dbReference type="ARBA" id="ARBA00043264"/>
    </source>
</evidence>
<feature type="transmembrane region" description="Helical" evidence="11">
    <location>
        <begin position="213"/>
        <end position="231"/>
    </location>
</feature>
<evidence type="ECO:0000256" key="11">
    <source>
        <dbReference type="SAM" id="Phobius"/>
    </source>
</evidence>
<name>A0A6B0Y4U7_9RHOB</name>
<dbReference type="InterPro" id="IPR039421">
    <property type="entry name" value="Type_1_exporter"/>
</dbReference>
<dbReference type="GO" id="GO:0005886">
    <property type="term" value="C:plasma membrane"/>
    <property type="evidence" value="ECO:0007669"/>
    <property type="project" value="UniProtKB-SubCell"/>
</dbReference>
<evidence type="ECO:0000256" key="4">
    <source>
        <dbReference type="ARBA" id="ARBA00022692"/>
    </source>
</evidence>
<feature type="domain" description="ABC transmembrane type-1" evidence="13">
    <location>
        <begin position="177"/>
        <end position="456"/>
    </location>
</feature>
<dbReference type="InterPro" id="IPR003439">
    <property type="entry name" value="ABC_transporter-like_ATP-bd"/>
</dbReference>
<evidence type="ECO:0000256" key="2">
    <source>
        <dbReference type="ARBA" id="ARBA00022448"/>
    </source>
</evidence>
<dbReference type="GO" id="GO:0008233">
    <property type="term" value="F:peptidase activity"/>
    <property type="evidence" value="ECO:0007669"/>
    <property type="project" value="InterPro"/>
</dbReference>
<dbReference type="InterPro" id="IPR036640">
    <property type="entry name" value="ABC1_TM_sf"/>
</dbReference>
<sequence length="734" mass="80328">MRLRTSREARDRPAGQVQRVRTPILLQMHASECGAACLGSILAYFGKWVPLTELREKCEVSRDGSSAASILRASKHYGLECKGLSVRADQLKKLQLPLILFWQFSHFVVLEGYDGDSFHFNDPSTGRRRLSAEEFSKGYSGIALQFRCGPDFSQGGARPDLFGQLGALLAGTWSALAGVAACGLLLTLLALIIPASLGSFVDDVLADRGSWHGIVAALLGGGVLVYILTLLRHRFLKRLAVRVSVAGYSRGLTRLLRLPIEFFQHRLAGDVTDRVSSIDRVARNLTDQFLVRVVEVALSAVLLAAMLILDLRLALIVVLLALLHGSLAHVLNGLRAVRVQTMRREQGLLIGYGMQMLTHADNLRMTGTDDRLFSRWAGQQARELQARQHCAELGAVNSALPVLIAGLRSAAILGIGGSLVLAGDLSLGTLVGFYILAEMFLMPVGRFMEFTDKRQALETDLQRLDDIYKTAEAPTFSRRDPDSVTIPTFKGRLQLAGRLDLRNVTFGFSKSQPPLIKDLSLTINPGQRVAVVGPSGSGKSTLTRLIAGVYQPWSGDILFDGHPRAEIPEEVLRQSISMVDQEVVLFSASVRDNITLWNPAVPDEAIFAAARDARIHDEILLRPDGYATLVEEAGANFSGGQRQRLEIARALVGNPTMLLLDEATSALDASTEQFVDEALRRRGATCLIVAHRLSTVRDCDEIVVLERGIEVQRGTHDQLIADRDGTYYKLAKSN</sequence>
<dbReference type="GO" id="GO:0034040">
    <property type="term" value="F:ATPase-coupled lipid transmembrane transporter activity"/>
    <property type="evidence" value="ECO:0007669"/>
    <property type="project" value="TreeGrafter"/>
</dbReference>
<organism evidence="15">
    <name type="scientific">Boseongicola sp. SB0664_bin_43</name>
    <dbReference type="NCBI Taxonomy" id="2604844"/>
    <lineage>
        <taxon>Bacteria</taxon>
        <taxon>Pseudomonadati</taxon>
        <taxon>Pseudomonadota</taxon>
        <taxon>Alphaproteobacteria</taxon>
        <taxon>Rhodobacterales</taxon>
        <taxon>Paracoccaceae</taxon>
        <taxon>Boseongicola</taxon>
    </lineage>
</organism>
<dbReference type="InterPro" id="IPR017871">
    <property type="entry name" value="ABC_transporter-like_CS"/>
</dbReference>
<dbReference type="Pfam" id="PF03412">
    <property type="entry name" value="Peptidase_C39"/>
    <property type="match status" value="1"/>
</dbReference>
<dbReference type="FunFam" id="3.40.50.300:FF:000299">
    <property type="entry name" value="ABC transporter ATP-binding protein/permease"/>
    <property type="match status" value="1"/>
</dbReference>
<proteinExistence type="predicted"/>
<keyword evidence="2" id="KW-0813">Transport</keyword>
<reference evidence="15" key="1">
    <citation type="submission" date="2019-09" db="EMBL/GenBank/DDBJ databases">
        <title>Characterisation of the sponge microbiome using genome-centric metagenomics.</title>
        <authorList>
            <person name="Engelberts J.P."/>
            <person name="Robbins S.J."/>
            <person name="De Goeij J.M."/>
            <person name="Aranda M."/>
            <person name="Bell S.C."/>
            <person name="Webster N.S."/>
        </authorList>
    </citation>
    <scope>NUCLEOTIDE SEQUENCE</scope>
    <source>
        <strain evidence="15">SB0664_bin_43</strain>
    </source>
</reference>
<dbReference type="InterPro" id="IPR011527">
    <property type="entry name" value="ABC1_TM_dom"/>
</dbReference>
<dbReference type="Pfam" id="PF00005">
    <property type="entry name" value="ABC_tran"/>
    <property type="match status" value="1"/>
</dbReference>
<evidence type="ECO:0000256" key="6">
    <source>
        <dbReference type="ARBA" id="ARBA00022840"/>
    </source>
</evidence>
<dbReference type="GO" id="GO:0043213">
    <property type="term" value="P:bacteriocin transport"/>
    <property type="evidence" value="ECO:0007669"/>
    <property type="project" value="UniProtKB-KW"/>
</dbReference>
<evidence type="ECO:0000256" key="3">
    <source>
        <dbReference type="ARBA" id="ARBA00022475"/>
    </source>
</evidence>
<evidence type="ECO:0000256" key="5">
    <source>
        <dbReference type="ARBA" id="ARBA00022741"/>
    </source>
</evidence>
<dbReference type="InterPro" id="IPR027417">
    <property type="entry name" value="P-loop_NTPase"/>
</dbReference>
<comment type="caution">
    <text evidence="15">The sequence shown here is derived from an EMBL/GenBank/DDBJ whole genome shotgun (WGS) entry which is preliminary data.</text>
</comment>
<evidence type="ECO:0000259" key="12">
    <source>
        <dbReference type="PROSITE" id="PS50893"/>
    </source>
</evidence>
<dbReference type="SMART" id="SM00382">
    <property type="entry name" value="AAA"/>
    <property type="match status" value="1"/>
</dbReference>
<feature type="transmembrane region" description="Helical" evidence="11">
    <location>
        <begin position="167"/>
        <end position="193"/>
    </location>
</feature>
<dbReference type="GO" id="GO:0016887">
    <property type="term" value="F:ATP hydrolysis activity"/>
    <property type="evidence" value="ECO:0007669"/>
    <property type="project" value="InterPro"/>
</dbReference>
<evidence type="ECO:0000259" key="13">
    <source>
        <dbReference type="PROSITE" id="PS50929"/>
    </source>
</evidence>
<dbReference type="InterPro" id="IPR005074">
    <property type="entry name" value="Peptidase_C39"/>
</dbReference>
<protein>
    <submittedName>
        <fullName evidence="15">ATP-binding cassette domain-containing protein</fullName>
    </submittedName>
</protein>
<dbReference type="PROSITE" id="PS00211">
    <property type="entry name" value="ABC_TRANSPORTER_1"/>
    <property type="match status" value="1"/>
</dbReference>
<dbReference type="PANTHER" id="PTHR24221">
    <property type="entry name" value="ATP-BINDING CASSETTE SUB-FAMILY B"/>
    <property type="match status" value="1"/>
</dbReference>
<keyword evidence="3" id="KW-1003">Cell membrane</keyword>
<evidence type="ECO:0000259" key="14">
    <source>
        <dbReference type="PROSITE" id="PS50990"/>
    </source>
</evidence>
<feature type="domain" description="ABC transporter" evidence="12">
    <location>
        <begin position="499"/>
        <end position="732"/>
    </location>
</feature>
<evidence type="ECO:0000256" key="8">
    <source>
        <dbReference type="ARBA" id="ARBA00022989"/>
    </source>
</evidence>
<dbReference type="EMBL" id="VXRY01000568">
    <property type="protein sequence ID" value="MXY35125.1"/>
    <property type="molecule type" value="Genomic_DNA"/>
</dbReference>